<sequence>IVEVGSNGVAREVAPMIVPMQIHRQGDGLQPCLRTADLTG</sequence>
<proteinExistence type="predicted"/>
<dbReference type="EMBL" id="AWUY01000223">
    <property type="protein sequence ID" value="ERJ73170.1"/>
    <property type="molecule type" value="Genomic_DNA"/>
</dbReference>
<reference evidence="1 2" key="1">
    <citation type="submission" date="2013-06" db="EMBL/GenBank/DDBJ databases">
        <authorList>
            <person name="Weinstock G."/>
            <person name="Sodergren E."/>
            <person name="Lobos E.A."/>
            <person name="Fulton L."/>
            <person name="Fulton R."/>
            <person name="Courtney L."/>
            <person name="Fronick C."/>
            <person name="O'Laughlin M."/>
            <person name="Godfrey J."/>
            <person name="Wilson R.M."/>
            <person name="Miner T."/>
            <person name="Farmer C."/>
            <person name="Delehaunty K."/>
            <person name="Cordes M."/>
            <person name="Minx P."/>
            <person name="Tomlinson C."/>
            <person name="Chen J."/>
            <person name="Wollam A."/>
            <person name="Pepin K.H."/>
            <person name="Bhonagiri V."/>
            <person name="Zhang X."/>
            <person name="Warren W."/>
            <person name="Mitreva M."/>
            <person name="Mardis E.R."/>
            <person name="Wilson R.K."/>
        </authorList>
    </citation>
    <scope>NUCLEOTIDE SEQUENCE [LARGE SCALE GENOMIC DNA]</scope>
    <source>
        <strain evidence="1 2">ATCC 29426</strain>
    </source>
</reference>
<gene>
    <name evidence="1" type="ORF">HMPREF0653_02221</name>
</gene>
<comment type="caution">
    <text evidence="1">The sequence shown here is derived from an EMBL/GenBank/DDBJ whole genome shotgun (WGS) entry which is preliminary data.</text>
</comment>
<name>A0ABN0NPU2_9BACT</name>
<evidence type="ECO:0000313" key="1">
    <source>
        <dbReference type="EMBL" id="ERJ73170.1"/>
    </source>
</evidence>
<organism evidence="1 2">
    <name type="scientific">Prevotella disiens JCM 6334 = ATCC 29426</name>
    <dbReference type="NCBI Taxonomy" id="1235811"/>
    <lineage>
        <taxon>Bacteria</taxon>
        <taxon>Pseudomonadati</taxon>
        <taxon>Bacteroidota</taxon>
        <taxon>Bacteroidia</taxon>
        <taxon>Bacteroidales</taxon>
        <taxon>Prevotellaceae</taxon>
        <taxon>Prevotella</taxon>
    </lineage>
</organism>
<keyword evidence="2" id="KW-1185">Reference proteome</keyword>
<protein>
    <submittedName>
        <fullName evidence="1">Uncharacterized protein</fullName>
    </submittedName>
</protein>
<feature type="non-terminal residue" evidence="1">
    <location>
        <position position="1"/>
    </location>
</feature>
<accession>A0ABN0NPU2</accession>
<evidence type="ECO:0000313" key="2">
    <source>
        <dbReference type="Proteomes" id="UP000016660"/>
    </source>
</evidence>
<dbReference type="Proteomes" id="UP000016660">
    <property type="component" value="Unassembled WGS sequence"/>
</dbReference>